<dbReference type="Proteomes" id="UP000015104">
    <property type="component" value="Unassembled WGS sequence"/>
</dbReference>
<accession>T1JXH3</accession>
<dbReference type="PROSITE" id="PS51257">
    <property type="entry name" value="PROKAR_LIPOPROTEIN"/>
    <property type="match status" value="1"/>
</dbReference>
<organism evidence="1 2">
    <name type="scientific">Tetranychus urticae</name>
    <name type="common">Two-spotted spider mite</name>
    <dbReference type="NCBI Taxonomy" id="32264"/>
    <lineage>
        <taxon>Eukaryota</taxon>
        <taxon>Metazoa</taxon>
        <taxon>Ecdysozoa</taxon>
        <taxon>Arthropoda</taxon>
        <taxon>Chelicerata</taxon>
        <taxon>Arachnida</taxon>
        <taxon>Acari</taxon>
        <taxon>Acariformes</taxon>
        <taxon>Trombidiformes</taxon>
        <taxon>Prostigmata</taxon>
        <taxon>Eleutherengona</taxon>
        <taxon>Raphignathae</taxon>
        <taxon>Tetranychoidea</taxon>
        <taxon>Tetranychidae</taxon>
        <taxon>Tetranychus</taxon>
    </lineage>
</organism>
<proteinExistence type="predicted"/>
<dbReference type="HOGENOM" id="CLU_2797214_0_0_1"/>
<dbReference type="EMBL" id="CAEY01000828">
    <property type="status" value="NOT_ANNOTATED_CDS"/>
    <property type="molecule type" value="Genomic_DNA"/>
</dbReference>
<evidence type="ECO:0000313" key="1">
    <source>
        <dbReference type="EnsemblMetazoa" id="tetur02g11950.1"/>
    </source>
</evidence>
<reference evidence="1" key="2">
    <citation type="submission" date="2015-06" db="UniProtKB">
        <authorList>
            <consortium name="EnsemblMetazoa"/>
        </authorList>
    </citation>
    <scope>IDENTIFICATION</scope>
</reference>
<sequence>MENSMPRAPTRSQVYKSMETHVFNQITVACFSQSEYGFVSAGIIINQEPHSRLNGVKCEDEIFRQGDE</sequence>
<reference evidence="2" key="1">
    <citation type="submission" date="2011-08" db="EMBL/GenBank/DDBJ databases">
        <authorList>
            <person name="Rombauts S."/>
        </authorList>
    </citation>
    <scope>NUCLEOTIDE SEQUENCE</scope>
    <source>
        <strain evidence="2">London</strain>
    </source>
</reference>
<evidence type="ECO:0000313" key="2">
    <source>
        <dbReference type="Proteomes" id="UP000015104"/>
    </source>
</evidence>
<dbReference type="AlphaFoldDB" id="T1JXH3"/>
<dbReference type="EnsemblMetazoa" id="tetur02g11950.1">
    <property type="protein sequence ID" value="tetur02g11950.1"/>
    <property type="gene ID" value="tetur02g11950"/>
</dbReference>
<name>T1JXH3_TETUR</name>
<keyword evidence="2" id="KW-1185">Reference proteome</keyword>
<protein>
    <submittedName>
        <fullName evidence="1">Uncharacterized protein</fullName>
    </submittedName>
</protein>